<evidence type="ECO:0000313" key="2">
    <source>
        <dbReference type="EMBL" id="CAD7015350.1"/>
    </source>
</evidence>
<feature type="compositionally biased region" description="Basic and acidic residues" evidence="1">
    <location>
        <begin position="32"/>
        <end position="51"/>
    </location>
</feature>
<comment type="caution">
    <text evidence="2">The sequence shown here is derived from an EMBL/GenBank/DDBJ whole genome shotgun (WGS) entry which is preliminary data.</text>
</comment>
<sequence>MLRVVAHRTVEDDSRHASDDKESLVPPAKRPRLTDEIDDSLKAEQSEESRSSNKSAAAAAPKADVALEVIKIAEESNDAENGEQALGVQTTGATKRAHEVLDENIAETSKEEEPDTTVDVQKSDIAKVTDLGDLAVEN</sequence>
<reference evidence="2" key="1">
    <citation type="submission" date="2020-11" db="EMBL/GenBank/DDBJ databases">
        <authorList>
            <person name="Whitehead M."/>
        </authorList>
    </citation>
    <scope>NUCLEOTIDE SEQUENCE</scope>
    <source>
        <strain evidence="2">EGII</strain>
    </source>
</reference>
<name>A0A811VJ89_CERCA</name>
<dbReference type="EMBL" id="CAJHJT010000056">
    <property type="protein sequence ID" value="CAD7015350.1"/>
    <property type="molecule type" value="Genomic_DNA"/>
</dbReference>
<keyword evidence="3" id="KW-1185">Reference proteome</keyword>
<feature type="region of interest" description="Disordered" evidence="1">
    <location>
        <begin position="1"/>
        <end position="124"/>
    </location>
</feature>
<organism evidence="2 3">
    <name type="scientific">Ceratitis capitata</name>
    <name type="common">Mediterranean fruit fly</name>
    <name type="synonym">Tephritis capitata</name>
    <dbReference type="NCBI Taxonomy" id="7213"/>
    <lineage>
        <taxon>Eukaryota</taxon>
        <taxon>Metazoa</taxon>
        <taxon>Ecdysozoa</taxon>
        <taxon>Arthropoda</taxon>
        <taxon>Hexapoda</taxon>
        <taxon>Insecta</taxon>
        <taxon>Pterygota</taxon>
        <taxon>Neoptera</taxon>
        <taxon>Endopterygota</taxon>
        <taxon>Diptera</taxon>
        <taxon>Brachycera</taxon>
        <taxon>Muscomorpha</taxon>
        <taxon>Tephritoidea</taxon>
        <taxon>Tephritidae</taxon>
        <taxon>Ceratitis</taxon>
        <taxon>Ceratitis</taxon>
    </lineage>
</organism>
<dbReference type="OrthoDB" id="2434995at2759"/>
<feature type="compositionally biased region" description="Low complexity" evidence="1">
    <location>
        <begin position="52"/>
        <end position="68"/>
    </location>
</feature>
<evidence type="ECO:0000256" key="1">
    <source>
        <dbReference type="SAM" id="MobiDB-lite"/>
    </source>
</evidence>
<dbReference type="AlphaFoldDB" id="A0A811VJ89"/>
<protein>
    <submittedName>
        <fullName evidence="2">(Mediterranean fruit fly) hypothetical protein</fullName>
    </submittedName>
</protein>
<feature type="compositionally biased region" description="Basic and acidic residues" evidence="1">
    <location>
        <begin position="8"/>
        <end position="23"/>
    </location>
</feature>
<dbReference type="Proteomes" id="UP000606786">
    <property type="component" value="Unassembled WGS sequence"/>
</dbReference>
<gene>
    <name evidence="2" type="ORF">CCAP1982_LOCUS23295</name>
</gene>
<proteinExistence type="predicted"/>
<accession>A0A811VJ89</accession>
<feature type="compositionally biased region" description="Acidic residues" evidence="1">
    <location>
        <begin position="102"/>
        <end position="116"/>
    </location>
</feature>
<evidence type="ECO:0000313" key="3">
    <source>
        <dbReference type="Proteomes" id="UP000606786"/>
    </source>
</evidence>